<keyword evidence="2" id="KW-0053">Apoptosis</keyword>
<dbReference type="GO" id="GO:0006915">
    <property type="term" value="P:apoptotic process"/>
    <property type="evidence" value="ECO:0007669"/>
    <property type="project" value="UniProtKB-KW"/>
</dbReference>
<dbReference type="RefSeq" id="XP_019857563.1">
    <property type="nucleotide sequence ID" value="XM_020002004.1"/>
</dbReference>
<dbReference type="InterPro" id="IPR035994">
    <property type="entry name" value="Nucleoside_phosphorylase_sf"/>
</dbReference>
<dbReference type="SUPFAM" id="SSF53167">
    <property type="entry name" value="Purine and uridine phosphorylases"/>
    <property type="match status" value="1"/>
</dbReference>
<feature type="compositionally biased region" description="Low complexity" evidence="4">
    <location>
        <begin position="2300"/>
        <end position="2312"/>
    </location>
</feature>
<evidence type="ECO:0000256" key="1">
    <source>
        <dbReference type="ARBA" id="ARBA00010134"/>
    </source>
</evidence>
<dbReference type="Pfam" id="PF01048">
    <property type="entry name" value="PNP_UDP_1"/>
    <property type="match status" value="1"/>
</dbReference>
<dbReference type="GO" id="GO:0051604">
    <property type="term" value="P:protein maturation"/>
    <property type="evidence" value="ECO:0007669"/>
    <property type="project" value="UniProtKB-ARBA"/>
</dbReference>
<evidence type="ECO:0000259" key="5">
    <source>
        <dbReference type="PROSITE" id="PS50207"/>
    </source>
</evidence>
<evidence type="ECO:0000313" key="8">
    <source>
        <dbReference type="Proteomes" id="UP000007879"/>
    </source>
</evidence>
<dbReference type="GO" id="GO:0009116">
    <property type="term" value="P:nucleoside metabolic process"/>
    <property type="evidence" value="ECO:0007669"/>
    <property type="project" value="InterPro"/>
</dbReference>
<keyword evidence="8" id="KW-1185">Reference proteome</keyword>
<dbReference type="Gene3D" id="1.10.10.10">
    <property type="entry name" value="Winged helix-like DNA-binding domain superfamily/Winged helix DNA-binding domain"/>
    <property type="match status" value="3"/>
</dbReference>
<evidence type="ECO:0008006" key="9">
    <source>
        <dbReference type="Google" id="ProtNLM"/>
    </source>
</evidence>
<organism evidence="7 8">
    <name type="scientific">Amphimedon queenslandica</name>
    <name type="common">Sponge</name>
    <dbReference type="NCBI Taxonomy" id="400682"/>
    <lineage>
        <taxon>Eukaryota</taxon>
        <taxon>Metazoa</taxon>
        <taxon>Porifera</taxon>
        <taxon>Demospongiae</taxon>
        <taxon>Heteroscleromorpha</taxon>
        <taxon>Haplosclerida</taxon>
        <taxon>Niphatidae</taxon>
        <taxon>Amphimedon</taxon>
    </lineage>
</organism>
<sequence>MDHVEPHSVEEQAKEKLLKEKVVEKGLDLPSHVAVYEEFTYVDNHTDIYKMNTVPRGYCLIINMKKGREEENQADVESLRSLFEGTLKFTFDVYEDLTKAQIDELMLKVQGADHTQLCCFVMFILAHGIHDRNESACFMTFDDMHYKVSTIEREIENIPGLVGKPKLLFFHMCQQKISDHGGTSDFLISFAGINSPVAWRGRNGSPFIQSLCDVFSNHYTTKEVGQLMAMVAERVAATSVQIAPKTGMKNVKQHPVHISTLRKSFYFGKPPHYDTYPLNRTSIDPPPTVSDSTTIEPSNYTGKMQKWLKEGEVELEITRINMHGAPGAGKTCSLHLLLNEPPPSSTDSTPIACRAVQATQISIDDKNKKWERVGIINLLNQLASHFKEALTSTDDVPNHSDELSLEEPTSIKKSTGMEVIKEISNALEAGKLEKLSTNWVYFIDSGSQLAYRELLPLFTRAAALNIITIDLTKGLDEKCKFQYRIDQHMSSIDTDQKYSNRDIIQSTISSEAMLNPIEIPYVSRMPKHPQYLILGTRKELVTEAKLQEMNEILTSSFNLDLKNVIQNAPQESIIFPVDTLLPAGSKEREKASVDLCTAISNCAGAMTVMLPIRLFAFEIALQMEAEKKNRSFLTKKEVIEIGKSLRLDDESDINEALRYLHNVTILLYYPAVLPNLIFVDPKPILDVLSRLIAITSVGRAELSLIANPPLSADELNSLKNFGLLKTSIFEKIARQIFNKDFQPSHMIKLLRHLHIIARVKNREEEDYFFSCALSSYDKLDDPPTKVQPLLIAWEINKSGTTTLAIPQGLFPLAIVYLLEQDDVAFTPVGKGFYRCHNAMSLRVDTEKKQYYIDIINRYTHIELRFHGPKKSCPLAFELVTKAIKKSSKKLNVDKNHILAFKCPKNEHCYCIVQNEFFTRCTQCRQQCDVLQGDDGSYSCWFKDTQSFSSGKIEKWLKEGKVELKVTRINMHGAPGAGKTCSLHLLLNEPPPPPSTVVACPAVQATRISIDGENKWERVDIEDLLNQLASTAVDDATDDRSISAYSDKLSQDEPSKNEPTDSEVVKKILHAYKTGKSKKLSRNWVYFIDSGSQLAYRELLPLFTRAAALNIITIDLTKGLDEKCKFQYRIDQHMFSIDTDQKYSNRDIIQSTISSEAMLNPIEIPYVSHMPKHPQYLILGTRKELVTEAKLQEMNEILTSSFNLDLKNVIQNAPQESIIFPVDTLLPAGSKEREEASVDLCTAISNCAGAMTVMLPIRLFAFEIALQMEAGKKNRSFLTKKEVIEIGKPLQLDDESDIDKALQYLHNVTILLYYPAVLPNLIFVDPKPILDVLSRLIAITSVGRAELSLIANPPLSADELNSLKNFGLLKTSIFEKIARQIFNKDFQPSHMIKLLRHLHIIARVKNREEEDYFFSCALSSYDKLDDPPTKVQPLLIAWEINKSGTTTLAIPQGLFPLTIVHLLEQDDVAFTPAGEGFYRCHNAMSLRVDTEKKQYYIDIINRYTHIELRFHGPKESCPLAFELVTKAIKKSSKKLNVGKNHILAFKCPKNEHCYCIVKNEFFTRCTQCPVQCDVLQGDDGSYSCWFKDTQSFSSGKIEKWLKEGEVTLKITRINMHGAPGAGKTCSLRLLLNEPPPAFTNSTPIACRAVQATQLSIDEENKTLKRIEEQDLYDQLAAHLKENEKMPTENDEAPMSEDDDISDSSGESLMEESTTIELPTNEPVKNEQSENEPVKNKPAKKKPAENKPIEKKPIEMEVIQKVTEVQPTTNTTKLSTNWVYFIDSGGQPAYRELLPLFTRAAALNIITIDLTKGLDEKCKFQYRIDQNEAPINTELKFSNLDIIRSTISSEAMLNSIKIPYVSESDMPKHSHYIILGTRADDKSVTKEKLTEMNESLREYESDDKVIKQKQHSDYSVIFAVDTLLPAGSQGREKASKSLYDTVANCQVEMKVTLPIRLLTFEVALQLEARKKKERSEQSFLTKEEVIKIGKPLRLDESDIEDVLQYLHDVTIILYYPDILENIIFVDPEPILDVLSHLIAVTYIDHEKLHLIADEIQVCERNELIKSGFFGKALLEKIAKKQKILNDYFQLSHMIKLLKHLHIIAEVKNKEEKVHVVTDIEKKGKYFFPCALPSYNKLNPTPTTIRPLLIAWEIDDSDTTTLAIPQGLFPLTIVHLLEEKDVIGFSPVGKDYYRYHDAMSLRVYKYYTIDIINRYTHIETHFHGPKESCPRIRELVSNAIKKSSKELDVDQNHIFAFKCPKKESYCIVQKDKSSTLCPCKSPCDVLQGDDSSYRCWFKDSQSSSQVSDDTTQDNTAPAPTTPDDGATSNAGTEEGQPSAQVNQPPTTGGGNTTIIHHHHHYNNHEIKRQEENVSDDVTKGIKFLLMTATDLELKGVLERLKPLDGRDEVIEKFKNGVDMYIGKFGKHPVVVGQSAHTKEEQGSIRAIVVTNKIMEIFKPKYIIAIGVCFGMDHSIKDQEPVNLGDVIVSDCIANLYNIRVEPGCIKARITDADKAGGTLVSFFRNPRNDIASLIGKSRAFKMMKPSFDKENAKEVKVHCGPMVSTPALVDDAEFKEKLREVRPDALAGEMEGVGIFHAASNAHPPKPEAIVIKAVGDLADGKKIEYEAWKPFACQAAAEYVLHHLDDDRAIDL</sequence>
<dbReference type="GO" id="GO:0043067">
    <property type="term" value="P:regulation of programmed cell death"/>
    <property type="evidence" value="ECO:0007669"/>
    <property type="project" value="UniProtKB-ARBA"/>
</dbReference>
<dbReference type="Gene3D" id="3.40.50.1580">
    <property type="entry name" value="Nucleoside phosphorylase domain"/>
    <property type="match status" value="1"/>
</dbReference>
<feature type="region of interest" description="Disordered" evidence="4">
    <location>
        <begin position="2300"/>
        <end position="2352"/>
    </location>
</feature>
<proteinExistence type="inferred from homology"/>
<dbReference type="SUPFAM" id="SSF52129">
    <property type="entry name" value="Caspase-like"/>
    <property type="match status" value="1"/>
</dbReference>
<reference evidence="8" key="1">
    <citation type="journal article" date="2010" name="Nature">
        <title>The Amphimedon queenslandica genome and the evolution of animal complexity.</title>
        <authorList>
            <person name="Srivastava M."/>
            <person name="Simakov O."/>
            <person name="Chapman J."/>
            <person name="Fahey B."/>
            <person name="Gauthier M.E."/>
            <person name="Mitros T."/>
            <person name="Richards G.S."/>
            <person name="Conaco C."/>
            <person name="Dacre M."/>
            <person name="Hellsten U."/>
            <person name="Larroux C."/>
            <person name="Putnam N.H."/>
            <person name="Stanke M."/>
            <person name="Adamska M."/>
            <person name="Darling A."/>
            <person name="Degnan S.M."/>
            <person name="Oakley T.H."/>
            <person name="Plachetzki D.C."/>
            <person name="Zhai Y."/>
            <person name="Adamski M."/>
            <person name="Calcino A."/>
            <person name="Cummins S.F."/>
            <person name="Goodstein D.M."/>
            <person name="Harris C."/>
            <person name="Jackson D.J."/>
            <person name="Leys S.P."/>
            <person name="Shu S."/>
            <person name="Woodcroft B.J."/>
            <person name="Vervoort M."/>
            <person name="Kosik K.S."/>
            <person name="Manning G."/>
            <person name="Degnan B.M."/>
            <person name="Rokhsar D.S."/>
        </authorList>
    </citation>
    <scope>NUCLEOTIDE SEQUENCE [LARGE SCALE GENOMIC DNA]</scope>
</reference>
<feature type="compositionally biased region" description="Basic and acidic residues" evidence="4">
    <location>
        <begin position="1740"/>
        <end position="1750"/>
    </location>
</feature>
<dbReference type="Proteomes" id="UP000007879">
    <property type="component" value="Unassembled WGS sequence"/>
</dbReference>
<dbReference type="GeneID" id="109585857"/>
<dbReference type="Pfam" id="PF00656">
    <property type="entry name" value="Peptidase_C14"/>
    <property type="match status" value="1"/>
</dbReference>
<dbReference type="PANTHER" id="PTHR48169">
    <property type="entry name" value="DED DOMAIN-CONTAINING PROTEIN"/>
    <property type="match status" value="1"/>
</dbReference>
<dbReference type="InterPro" id="IPR011600">
    <property type="entry name" value="Pept_C14_caspase"/>
</dbReference>
<dbReference type="GO" id="GO:0006508">
    <property type="term" value="P:proteolysis"/>
    <property type="evidence" value="ECO:0007669"/>
    <property type="project" value="InterPro"/>
</dbReference>
<protein>
    <recommendedName>
        <fullName evidence="9">Caspase family p20 domain-containing protein</fullName>
    </recommendedName>
</protein>
<dbReference type="GO" id="GO:0005737">
    <property type="term" value="C:cytoplasm"/>
    <property type="evidence" value="ECO:0007669"/>
    <property type="project" value="UniProtKB-ARBA"/>
</dbReference>
<accession>A0AAN0JLC2</accession>
<dbReference type="InterPro" id="IPR027417">
    <property type="entry name" value="P-loop_NTPase"/>
</dbReference>
<evidence type="ECO:0000256" key="4">
    <source>
        <dbReference type="SAM" id="MobiDB-lite"/>
    </source>
</evidence>
<feature type="compositionally biased region" description="Polar residues" evidence="4">
    <location>
        <begin position="2323"/>
        <end position="2343"/>
    </location>
</feature>
<dbReference type="PROSITE" id="PS50207">
    <property type="entry name" value="CASPASE_P10"/>
    <property type="match status" value="1"/>
</dbReference>
<dbReference type="GO" id="GO:0004197">
    <property type="term" value="F:cysteine-type endopeptidase activity"/>
    <property type="evidence" value="ECO:0007669"/>
    <property type="project" value="InterPro"/>
</dbReference>
<dbReference type="InterPro" id="IPR029030">
    <property type="entry name" value="Caspase-like_dom_sf"/>
</dbReference>
<feature type="domain" description="Caspase family p10" evidence="5">
    <location>
        <begin position="184"/>
        <end position="269"/>
    </location>
</feature>
<feature type="compositionally biased region" description="Acidic residues" evidence="4">
    <location>
        <begin position="1687"/>
        <end position="1700"/>
    </location>
</feature>
<dbReference type="InterPro" id="IPR002138">
    <property type="entry name" value="Pept_C14_p10"/>
</dbReference>
<evidence type="ECO:0000259" key="6">
    <source>
        <dbReference type="PROSITE" id="PS50208"/>
    </source>
</evidence>
<dbReference type="SUPFAM" id="SSF52540">
    <property type="entry name" value="P-loop containing nucleoside triphosphate hydrolases"/>
    <property type="match status" value="3"/>
</dbReference>
<name>A0AAN0JLC2_AMPQE</name>
<dbReference type="Gene3D" id="3.40.50.1460">
    <property type="match status" value="1"/>
</dbReference>
<dbReference type="InterPro" id="IPR001309">
    <property type="entry name" value="Pept_C14_p20"/>
</dbReference>
<evidence type="ECO:0000256" key="3">
    <source>
        <dbReference type="RuleBase" id="RU003971"/>
    </source>
</evidence>
<evidence type="ECO:0000256" key="2">
    <source>
        <dbReference type="ARBA" id="ARBA00022703"/>
    </source>
</evidence>
<dbReference type="PROSITE" id="PS50208">
    <property type="entry name" value="CASPASE_P20"/>
    <property type="match status" value="1"/>
</dbReference>
<feature type="compositionally biased region" description="Basic and acidic residues" evidence="4">
    <location>
        <begin position="1722"/>
        <end position="1733"/>
    </location>
</feature>
<feature type="region of interest" description="Disordered" evidence="4">
    <location>
        <begin position="1680"/>
        <end position="1750"/>
    </location>
</feature>
<comment type="similarity">
    <text evidence="1 3">Belongs to the peptidase C14A family.</text>
</comment>
<dbReference type="KEGG" id="aqu:109585857"/>
<dbReference type="InterPro" id="IPR000845">
    <property type="entry name" value="Nucleoside_phosphorylase_d"/>
</dbReference>
<evidence type="ECO:0000313" key="7">
    <source>
        <dbReference type="EnsemblMetazoa" id="XP_019857563.1"/>
    </source>
</evidence>
<dbReference type="SMART" id="SM00115">
    <property type="entry name" value="CASc"/>
    <property type="match status" value="1"/>
</dbReference>
<dbReference type="InterPro" id="IPR036388">
    <property type="entry name" value="WH-like_DNA-bd_sf"/>
</dbReference>
<feature type="domain" description="Caspase family p20" evidence="6">
    <location>
        <begin position="87"/>
        <end position="174"/>
    </location>
</feature>
<reference evidence="7" key="2">
    <citation type="submission" date="2024-06" db="UniProtKB">
        <authorList>
            <consortium name="EnsemblMetazoa"/>
        </authorList>
    </citation>
    <scope>IDENTIFICATION</scope>
</reference>
<dbReference type="InterPro" id="IPR015917">
    <property type="entry name" value="Pept_C14A"/>
</dbReference>
<dbReference type="EnsemblMetazoa" id="XM_020002004.1">
    <property type="protein sequence ID" value="XP_019857563.1"/>
    <property type="gene ID" value="LOC109585857"/>
</dbReference>
<dbReference type="PANTHER" id="PTHR48169:SF7">
    <property type="entry name" value="CASPASE 10"/>
    <property type="match status" value="1"/>
</dbReference>